<keyword evidence="2" id="KW-1133">Transmembrane helix</keyword>
<protein>
    <submittedName>
        <fullName evidence="4">DUF4395 domain-containing protein</fullName>
    </submittedName>
</protein>
<feature type="domain" description="DUF4395" evidence="3">
    <location>
        <begin position="28"/>
        <end position="162"/>
    </location>
</feature>
<dbReference type="EMBL" id="CP079105">
    <property type="protein sequence ID" value="QXQ16009.1"/>
    <property type="molecule type" value="Genomic_DNA"/>
</dbReference>
<organism evidence="4 5">
    <name type="scientific">Skermania pinensis</name>
    <dbReference type="NCBI Taxonomy" id="39122"/>
    <lineage>
        <taxon>Bacteria</taxon>
        <taxon>Bacillati</taxon>
        <taxon>Actinomycetota</taxon>
        <taxon>Actinomycetes</taxon>
        <taxon>Mycobacteriales</taxon>
        <taxon>Gordoniaceae</taxon>
        <taxon>Skermania</taxon>
    </lineage>
</organism>
<sequence length="167" mass="17147">MFPYPIRSSSVSISSIPDSPARPATDRVDVRGPRFAAWITTAVLVSVLLVSTVSSGVAGAILAAQAVVFAVGAARGPRHHPYGRVFATMVAPRLSPPTEWEPAAPLRFAQLVGFVFAAVGVLGFALGSPVGLVATGGALFAALLNAAFGICLGCQAYPLFVRLRSAG</sequence>
<keyword evidence="5" id="KW-1185">Reference proteome</keyword>
<evidence type="ECO:0000256" key="1">
    <source>
        <dbReference type="SAM" id="MobiDB-lite"/>
    </source>
</evidence>
<evidence type="ECO:0000259" key="3">
    <source>
        <dbReference type="Pfam" id="PF14340"/>
    </source>
</evidence>
<evidence type="ECO:0000313" key="4">
    <source>
        <dbReference type="EMBL" id="QXQ16009.1"/>
    </source>
</evidence>
<reference evidence="4" key="1">
    <citation type="submission" date="2021-07" db="EMBL/GenBank/DDBJ databases">
        <title>Candidatus Kaistella beijingensis sp. nov. isolated from a municipal wastewater treatment plant is involved in sludge foaming.</title>
        <authorList>
            <person name="Song Y."/>
            <person name="Liu S.-J."/>
        </authorList>
    </citation>
    <scope>NUCLEOTIDE SEQUENCE</scope>
    <source>
        <strain evidence="4">DSM 43998</strain>
    </source>
</reference>
<feature type="region of interest" description="Disordered" evidence="1">
    <location>
        <begin position="1"/>
        <end position="26"/>
    </location>
</feature>
<evidence type="ECO:0000313" key="5">
    <source>
        <dbReference type="Proteomes" id="UP000887023"/>
    </source>
</evidence>
<gene>
    <name evidence="4" type="ORF">KV203_16730</name>
</gene>
<name>A0ABX8SGB8_9ACTN</name>
<accession>A0ABX8SGB8</accession>
<feature type="transmembrane region" description="Helical" evidence="2">
    <location>
        <begin position="35"/>
        <end position="51"/>
    </location>
</feature>
<proteinExistence type="predicted"/>
<keyword evidence="2" id="KW-0812">Transmembrane</keyword>
<feature type="compositionally biased region" description="Low complexity" evidence="1">
    <location>
        <begin position="1"/>
        <end position="19"/>
    </location>
</feature>
<feature type="transmembrane region" description="Helical" evidence="2">
    <location>
        <begin position="111"/>
        <end position="132"/>
    </location>
</feature>
<dbReference type="Proteomes" id="UP000887023">
    <property type="component" value="Chromosome"/>
</dbReference>
<evidence type="ECO:0000256" key="2">
    <source>
        <dbReference type="SAM" id="Phobius"/>
    </source>
</evidence>
<dbReference type="InterPro" id="IPR025508">
    <property type="entry name" value="DUF4395"/>
</dbReference>
<feature type="transmembrane region" description="Helical" evidence="2">
    <location>
        <begin position="138"/>
        <end position="160"/>
    </location>
</feature>
<dbReference type="Pfam" id="PF14340">
    <property type="entry name" value="DUF4395"/>
    <property type="match status" value="1"/>
</dbReference>
<keyword evidence="2" id="KW-0472">Membrane</keyword>